<gene>
    <name evidence="1" type="ORF">E5336_05975</name>
</gene>
<accession>A0AC61R785</accession>
<protein>
    <submittedName>
        <fullName evidence="1">Mechanosensitive ion channel family protein</fullName>
    </submittedName>
</protein>
<organism evidence="1 2">
    <name type="scientific">Dubosiella muris</name>
    <dbReference type="NCBI Taxonomy" id="3038133"/>
    <lineage>
        <taxon>Bacteria</taxon>
        <taxon>Bacillati</taxon>
        <taxon>Bacillota</taxon>
        <taxon>Erysipelotrichia</taxon>
        <taxon>Erysipelotrichales</taxon>
        <taxon>Erysipelotrichaceae</taxon>
        <taxon>Dubosiella</taxon>
    </lineage>
</organism>
<reference evidence="1" key="1">
    <citation type="submission" date="2019-04" db="EMBL/GenBank/DDBJ databases">
        <title>Microbes associate with the intestines of laboratory mice.</title>
        <authorList>
            <person name="Navarre W."/>
            <person name="Wong E."/>
            <person name="Huang K."/>
            <person name="Tropini C."/>
            <person name="Ng K."/>
            <person name="Yu B."/>
        </authorList>
    </citation>
    <scope>NUCLEOTIDE SEQUENCE</scope>
    <source>
        <strain evidence="1">NM09_H32</strain>
    </source>
</reference>
<keyword evidence="2" id="KW-1185">Reference proteome</keyword>
<proteinExistence type="predicted"/>
<name>A0AC61R785_9FIRM</name>
<sequence>MDGLYQFHISDLNFEAFFTHLGPFLEKAWIPLLEVVCGVVLGPFVKRILMRAARNAPDQGALTFLASFSNITIIVFSIILAIEQLGINMTSIVALVSALGLGVSLAVKNNMANVAGGIQILLTKPFVVGDYIRIDEHKGVVKSIELMFTTLVTDNNKLVVVPNDEIVTNLVTNYSQTPTRRLRLVIPVKLPDDIPKVCARIQAIVEGDPRILKDPPLRVTVDKVVEGYANILLIAYVDWEDYERCKEDFNYKIVSNLKQFQPQPKADDSSSDSE</sequence>
<dbReference type="Proteomes" id="UP000308836">
    <property type="component" value="Unassembled WGS sequence"/>
</dbReference>
<comment type="caution">
    <text evidence="1">The sequence shown here is derived from an EMBL/GenBank/DDBJ whole genome shotgun (WGS) entry which is preliminary data.</text>
</comment>
<dbReference type="EMBL" id="SRYG01000010">
    <property type="protein sequence ID" value="TGY66034.1"/>
    <property type="molecule type" value="Genomic_DNA"/>
</dbReference>
<evidence type="ECO:0000313" key="1">
    <source>
        <dbReference type="EMBL" id="TGY66034.1"/>
    </source>
</evidence>
<evidence type="ECO:0000313" key="2">
    <source>
        <dbReference type="Proteomes" id="UP000308836"/>
    </source>
</evidence>